<evidence type="ECO:0000259" key="4">
    <source>
        <dbReference type="Pfam" id="PF07804"/>
    </source>
</evidence>
<dbReference type="InterPro" id="IPR017508">
    <property type="entry name" value="HipA_N1"/>
</dbReference>
<evidence type="ECO:0000313" key="6">
    <source>
        <dbReference type="EMBL" id="WOK07202.1"/>
    </source>
</evidence>
<dbReference type="Proteomes" id="UP001302349">
    <property type="component" value="Chromosome"/>
</dbReference>
<dbReference type="InterPro" id="IPR012893">
    <property type="entry name" value="HipA-like_C"/>
</dbReference>
<evidence type="ECO:0000313" key="7">
    <source>
        <dbReference type="Proteomes" id="UP001302349"/>
    </source>
</evidence>
<dbReference type="PANTHER" id="PTHR37419:SF8">
    <property type="entry name" value="TOXIN YJJJ"/>
    <property type="match status" value="1"/>
</dbReference>
<dbReference type="InterPro" id="IPR052028">
    <property type="entry name" value="HipA_Ser/Thr_kinase"/>
</dbReference>
<feature type="domain" description="HipA-like C-terminal" evidence="4">
    <location>
        <begin position="166"/>
        <end position="398"/>
    </location>
</feature>
<proteinExistence type="inferred from homology"/>
<name>A0ABZ0IQ77_9BACT</name>
<keyword evidence="7" id="KW-1185">Reference proteome</keyword>
<keyword evidence="2" id="KW-0808">Transferase</keyword>
<dbReference type="Pfam" id="PF13657">
    <property type="entry name" value="Couple_hipA"/>
    <property type="match status" value="1"/>
</dbReference>
<sequence length="438" mass="49463">MALKVKIWGQDVGFLVWDQTTNSARFRYEDNFRMMGVEISPIHLKASPTFYSFPGLPFASFKGLPGVFADSLPDRFGEGLMNSYFKNKDVSFADLTPLDRLAYIGVRGMGAIEYHPAREVQEKRSRISIDELEQLAAFGVKQASKLTTHLEPDRAEGFQDILSIGTSAGGARAKAVIAWNQATGEIRSGQLDHGPEFKHWLIKLDVGAGTNHLGDSAGFGRIEYAYSQMAKDAGVKMQDCRLMEENGRGHFMTARFDRQHGSKQHIHTLCGIRHFDYEDVSSHTYAHLFETARYLKLPYPDREQLYRQMVFNVLGVNCDDHTKNFSFLLDQNKEWRAAPAYDVCYSYDPGNPWVNSNMAVNGKKTGITRKDLISEGKKNSIMRPEAIIDQVAEVVSRWPDYARASQVNQDFVGLIQSRIEERLKRLATGQSKGQELDI</sequence>
<dbReference type="Gene3D" id="1.10.1070.20">
    <property type="match status" value="1"/>
</dbReference>
<comment type="similarity">
    <text evidence="1">Belongs to the HipA Ser/Thr kinase family.</text>
</comment>
<dbReference type="RefSeq" id="WP_317489888.1">
    <property type="nucleotide sequence ID" value="NZ_CP136051.1"/>
</dbReference>
<organism evidence="6 7">
    <name type="scientific">Imperialibacter roseus</name>
    <dbReference type="NCBI Taxonomy" id="1324217"/>
    <lineage>
        <taxon>Bacteria</taxon>
        <taxon>Pseudomonadati</taxon>
        <taxon>Bacteroidota</taxon>
        <taxon>Cytophagia</taxon>
        <taxon>Cytophagales</taxon>
        <taxon>Flammeovirgaceae</taxon>
        <taxon>Imperialibacter</taxon>
    </lineage>
</organism>
<keyword evidence="3" id="KW-0418">Kinase</keyword>
<gene>
    <name evidence="6" type="ORF">RT717_01025</name>
</gene>
<dbReference type="EMBL" id="CP136051">
    <property type="protein sequence ID" value="WOK07202.1"/>
    <property type="molecule type" value="Genomic_DNA"/>
</dbReference>
<evidence type="ECO:0000256" key="2">
    <source>
        <dbReference type="ARBA" id="ARBA00022679"/>
    </source>
</evidence>
<protein>
    <submittedName>
        <fullName evidence="6">Type II toxin-antitoxin system HipA family toxin</fullName>
    </submittedName>
</protein>
<dbReference type="PANTHER" id="PTHR37419">
    <property type="entry name" value="SERINE/THREONINE-PROTEIN KINASE TOXIN HIPA"/>
    <property type="match status" value="1"/>
</dbReference>
<evidence type="ECO:0000256" key="3">
    <source>
        <dbReference type="ARBA" id="ARBA00022777"/>
    </source>
</evidence>
<feature type="domain" description="HipA N-terminal subdomain 1" evidence="5">
    <location>
        <begin position="3"/>
        <end position="114"/>
    </location>
</feature>
<reference evidence="6 7" key="1">
    <citation type="journal article" date="2023" name="Microbiol. Resour. Announc.">
        <title>Complete Genome Sequence of Imperialibacter roseus strain P4T.</title>
        <authorList>
            <person name="Tizabi D.R."/>
            <person name="Bachvaroff T."/>
            <person name="Hill R.T."/>
        </authorList>
    </citation>
    <scope>NUCLEOTIDE SEQUENCE [LARGE SCALE GENOMIC DNA]</scope>
    <source>
        <strain evidence="6 7">P4T</strain>
    </source>
</reference>
<evidence type="ECO:0000256" key="1">
    <source>
        <dbReference type="ARBA" id="ARBA00010164"/>
    </source>
</evidence>
<dbReference type="Pfam" id="PF07804">
    <property type="entry name" value="HipA_C"/>
    <property type="match status" value="1"/>
</dbReference>
<accession>A0ABZ0IQ77</accession>
<evidence type="ECO:0000259" key="5">
    <source>
        <dbReference type="Pfam" id="PF13657"/>
    </source>
</evidence>